<organism evidence="3 4">
    <name type="scientific">Algivirga pacifica</name>
    <dbReference type="NCBI Taxonomy" id="1162670"/>
    <lineage>
        <taxon>Bacteria</taxon>
        <taxon>Pseudomonadati</taxon>
        <taxon>Bacteroidota</taxon>
        <taxon>Cytophagia</taxon>
        <taxon>Cytophagales</taxon>
        <taxon>Flammeovirgaceae</taxon>
        <taxon>Algivirga</taxon>
    </lineage>
</organism>
<name>A0ABP9DAX6_9BACT</name>
<sequence>MKLRQLILFSILLLYGCTEAFDFSTVSTELDQRYQNTIQKQLAALEEGEKNTRTLDFPISFALFSDTHMSFNKLDKAIQIVNANPDIRFIIHAGDIADNGILREYILFHNTMKGLSAPYFTVIGNHDYLLNGEDIYTQMFGPINYSIKINGLYIIFFDNVRWESGQEPDFEWLDNTLKTIPSEAKKLVVSHLPPWSGELDEPQQQRYINAMREAETTLSLHGHIGKFTFGTPYQDDIPYLTVDMNETDYFAVIHIYADSLQVEKIPIP</sequence>
<dbReference type="InterPro" id="IPR029052">
    <property type="entry name" value="Metallo-depent_PP-like"/>
</dbReference>
<comment type="caution">
    <text evidence="3">The sequence shown here is derived from an EMBL/GenBank/DDBJ whole genome shotgun (WGS) entry which is preliminary data.</text>
</comment>
<dbReference type="PANTHER" id="PTHR43143">
    <property type="entry name" value="METALLOPHOSPHOESTERASE, CALCINEURIN SUPERFAMILY"/>
    <property type="match status" value="1"/>
</dbReference>
<dbReference type="Proteomes" id="UP001500298">
    <property type="component" value="Unassembled WGS sequence"/>
</dbReference>
<accession>A0ABP9DAX6</accession>
<evidence type="ECO:0000259" key="2">
    <source>
        <dbReference type="Pfam" id="PF00149"/>
    </source>
</evidence>
<keyword evidence="1" id="KW-0732">Signal</keyword>
<protein>
    <submittedName>
        <fullName evidence="3">Metallophosphoesterase</fullName>
    </submittedName>
</protein>
<dbReference type="InterPro" id="IPR051918">
    <property type="entry name" value="STPP_CPPED1"/>
</dbReference>
<dbReference type="PANTHER" id="PTHR43143:SF1">
    <property type="entry name" value="SERINE_THREONINE-PROTEIN PHOSPHATASE CPPED1"/>
    <property type="match status" value="1"/>
</dbReference>
<feature type="signal peptide" evidence="1">
    <location>
        <begin position="1"/>
        <end position="20"/>
    </location>
</feature>
<dbReference type="SUPFAM" id="SSF56300">
    <property type="entry name" value="Metallo-dependent phosphatases"/>
    <property type="match status" value="1"/>
</dbReference>
<keyword evidence="4" id="KW-1185">Reference proteome</keyword>
<proteinExistence type="predicted"/>
<evidence type="ECO:0000313" key="3">
    <source>
        <dbReference type="EMBL" id="GAA4835910.1"/>
    </source>
</evidence>
<evidence type="ECO:0000256" key="1">
    <source>
        <dbReference type="SAM" id="SignalP"/>
    </source>
</evidence>
<dbReference type="Gene3D" id="3.60.21.10">
    <property type="match status" value="1"/>
</dbReference>
<dbReference type="InterPro" id="IPR004843">
    <property type="entry name" value="Calcineurin-like_PHP"/>
</dbReference>
<dbReference type="PROSITE" id="PS51257">
    <property type="entry name" value="PROKAR_LIPOPROTEIN"/>
    <property type="match status" value="1"/>
</dbReference>
<dbReference type="EMBL" id="BAABJX010000032">
    <property type="protein sequence ID" value="GAA4835910.1"/>
    <property type="molecule type" value="Genomic_DNA"/>
</dbReference>
<dbReference type="RefSeq" id="WP_345371655.1">
    <property type="nucleotide sequence ID" value="NZ_BAABJX010000032.1"/>
</dbReference>
<gene>
    <name evidence="3" type="ORF">GCM10023331_21450</name>
</gene>
<feature type="chain" id="PRO_5046887192" evidence="1">
    <location>
        <begin position="21"/>
        <end position="268"/>
    </location>
</feature>
<feature type="domain" description="Calcineurin-like phosphoesterase" evidence="2">
    <location>
        <begin position="60"/>
        <end position="224"/>
    </location>
</feature>
<evidence type="ECO:0000313" key="4">
    <source>
        <dbReference type="Proteomes" id="UP001500298"/>
    </source>
</evidence>
<reference evidence="4" key="1">
    <citation type="journal article" date="2019" name="Int. J. Syst. Evol. Microbiol.">
        <title>The Global Catalogue of Microorganisms (GCM) 10K type strain sequencing project: providing services to taxonomists for standard genome sequencing and annotation.</title>
        <authorList>
            <consortium name="The Broad Institute Genomics Platform"/>
            <consortium name="The Broad Institute Genome Sequencing Center for Infectious Disease"/>
            <person name="Wu L."/>
            <person name="Ma J."/>
        </authorList>
    </citation>
    <scope>NUCLEOTIDE SEQUENCE [LARGE SCALE GENOMIC DNA]</scope>
    <source>
        <strain evidence="4">JCM 18326</strain>
    </source>
</reference>
<dbReference type="Pfam" id="PF00149">
    <property type="entry name" value="Metallophos"/>
    <property type="match status" value="1"/>
</dbReference>